<evidence type="ECO:0000313" key="2">
    <source>
        <dbReference type="Proteomes" id="UP000315496"/>
    </source>
</evidence>
<dbReference type="EMBL" id="VDLU01000001">
    <property type="protein sequence ID" value="TNJ29514.1"/>
    <property type="molecule type" value="Genomic_DNA"/>
</dbReference>
<protein>
    <submittedName>
        <fullName evidence="1">Uncharacterized protein</fullName>
    </submittedName>
</protein>
<sequence>MDSNRDVHLLVAQHLTQCASVVARTEPVLATEYQQVAGNHVANVEGDAGPIYSPLVCRSCGSILPLDSLEVDDPSFRMVVRFQGGKKYVRNHPLPARVSMRCTCGKVRTFKLPLECAKAAATKTIVRATSVLLNPRKTENGALVKRSHNPFSISLDDFLK</sequence>
<name>A0A4Z1SUK1_GIAMU</name>
<reference evidence="1 2" key="1">
    <citation type="submission" date="2019-05" db="EMBL/GenBank/DDBJ databases">
        <title>The compact genome of Giardia muris reveals important steps in the evolution of intestinal protozoan parasites.</title>
        <authorList>
            <person name="Xu F."/>
            <person name="Jimenez-Gonzalez A."/>
            <person name="Einarsson E."/>
            <person name="Astvaldsson A."/>
            <person name="Peirasmaki D."/>
            <person name="Eckmann L."/>
            <person name="Andersson J.O."/>
            <person name="Svard S.G."/>
            <person name="Jerlstrom-Hultqvist J."/>
        </authorList>
    </citation>
    <scope>NUCLEOTIDE SEQUENCE [LARGE SCALE GENOMIC DNA]</scope>
    <source>
        <strain evidence="1 2">Roberts-Thomson</strain>
    </source>
</reference>
<evidence type="ECO:0000313" key="1">
    <source>
        <dbReference type="EMBL" id="TNJ29514.1"/>
    </source>
</evidence>
<accession>A0A4Z1SUK1</accession>
<organism evidence="1 2">
    <name type="scientific">Giardia muris</name>
    <dbReference type="NCBI Taxonomy" id="5742"/>
    <lineage>
        <taxon>Eukaryota</taxon>
        <taxon>Metamonada</taxon>
        <taxon>Diplomonadida</taxon>
        <taxon>Hexamitidae</taxon>
        <taxon>Giardiinae</taxon>
        <taxon>Giardia</taxon>
    </lineage>
</organism>
<dbReference type="AlphaFoldDB" id="A0A4Z1SUK1"/>
<dbReference type="VEuPathDB" id="GiardiaDB:GMRT_11691"/>
<keyword evidence="2" id="KW-1185">Reference proteome</keyword>
<gene>
    <name evidence="1" type="ORF">GMRT_11691</name>
</gene>
<dbReference type="Proteomes" id="UP000315496">
    <property type="component" value="Chromosome 1"/>
</dbReference>
<comment type="caution">
    <text evidence="1">The sequence shown here is derived from an EMBL/GenBank/DDBJ whole genome shotgun (WGS) entry which is preliminary data.</text>
</comment>
<proteinExistence type="predicted"/>